<organism evidence="16 17">
    <name type="scientific">Helobdella robusta</name>
    <name type="common">Californian leech</name>
    <dbReference type="NCBI Taxonomy" id="6412"/>
    <lineage>
        <taxon>Eukaryota</taxon>
        <taxon>Metazoa</taxon>
        <taxon>Spiralia</taxon>
        <taxon>Lophotrochozoa</taxon>
        <taxon>Annelida</taxon>
        <taxon>Clitellata</taxon>
        <taxon>Hirudinea</taxon>
        <taxon>Rhynchobdellida</taxon>
        <taxon>Glossiphoniidae</taxon>
        <taxon>Helobdella</taxon>
    </lineage>
</organism>
<proteinExistence type="predicted"/>
<comment type="catalytic activity">
    <reaction evidence="12">
        <text>L-seryl-[I-kappa-B protein] + ATP = O-phospho-L-seryl-[I-kappa-B protein] + ADP + H(+)</text>
        <dbReference type="Rhea" id="RHEA:19073"/>
        <dbReference type="Rhea" id="RHEA-COMP:13698"/>
        <dbReference type="Rhea" id="RHEA-COMP:13699"/>
        <dbReference type="ChEBI" id="CHEBI:15378"/>
        <dbReference type="ChEBI" id="CHEBI:29999"/>
        <dbReference type="ChEBI" id="CHEBI:30616"/>
        <dbReference type="ChEBI" id="CHEBI:83421"/>
        <dbReference type="ChEBI" id="CHEBI:456216"/>
        <dbReference type="EC" id="2.7.11.10"/>
    </reaction>
</comment>
<dbReference type="CTD" id="20211979"/>
<dbReference type="AlphaFoldDB" id="T1FT32"/>
<dbReference type="Gene3D" id="1.10.510.10">
    <property type="entry name" value="Transferase(Phosphotransferase) domain 1"/>
    <property type="match status" value="1"/>
</dbReference>
<dbReference type="GO" id="GO:0008384">
    <property type="term" value="F:IkappaB kinase activity"/>
    <property type="evidence" value="ECO:0007669"/>
    <property type="project" value="UniProtKB-EC"/>
</dbReference>
<evidence type="ECO:0000256" key="1">
    <source>
        <dbReference type="ARBA" id="ARBA00004123"/>
    </source>
</evidence>
<dbReference type="EMBL" id="KB096411">
    <property type="protein sequence ID" value="ESO05039.1"/>
    <property type="molecule type" value="Genomic_DNA"/>
</dbReference>
<dbReference type="OrthoDB" id="267381at2759"/>
<evidence type="ECO:0000259" key="14">
    <source>
        <dbReference type="PROSITE" id="PS50011"/>
    </source>
</evidence>
<dbReference type="InterPro" id="IPR008271">
    <property type="entry name" value="Ser/Thr_kinase_AS"/>
</dbReference>
<evidence type="ECO:0000256" key="13">
    <source>
        <dbReference type="PROSITE-ProRule" id="PRU10141"/>
    </source>
</evidence>
<dbReference type="PANTHER" id="PTHR22969">
    <property type="entry name" value="IKB KINASE"/>
    <property type="match status" value="1"/>
</dbReference>
<sequence length="771" mass="87943">MIKFNNVVISDQPPNQPWVISELGRGGFGIIYLCQEQTTGKKIVVKACNNGNQRSEKSKERWRSECKIMTQLDHPHIIKTVKPPPNLHAFDKDPNPVLWLEFCNKDDLRKEICKPYNMFGLEEYQVKMIAHDVSSAVEFLHDKKIYHRDLKPENIILNKNEGERIVYKVIDLGYAKVVTKDSICNSFVGTLQYLAPELMMSNEPRYTRTVDFWSLGTTVFECISGFRPFLPNAEFDRWQAIVREKRDIHIYACPNNSGQHVLYEKLPTPNRLCELAQKGFESWLQLMLRYNSLTRGGIELANNYPQCFPILAQILDQKILRVFSPMTNTTDCFNVHNESLKTVQQLKEFYETKLSRASNQAASSRTPPGQFSFLLVTPTGLIPDAISPLENYCSPLDYNISAENSQIEINLYLITTTTSNDLAPRILGRKLENFLQLRDQKLDVAEQCKVARNLTYYTLEMRKDMHNLVSAAEAICLCLNRTRIEAETIVGELQNASIQYNTNLEFFTSSLTADLQNLATFNDAERKKTLREEWEKDLNSFQKFDSIGEEIQASLNCVTFKNSQTLKSPCYDYNLVNTKMSTYFNNAYETYEKLKNVPHNLKSSTNMTLDLSNILKNCRGTWSLMSKDYLTFIRNLAQCEKDLNVITLRATEQLDILHQLMKDISKRQSKRQETIWRMSLANNSKDISESQTAQANGTCIGASTSGNSSGGSGSSGNDDNVNYVVAGINDGNILCARSMELIERAQNILADEADTKAYSIVDRIDWKALKL</sequence>
<evidence type="ECO:0000256" key="11">
    <source>
        <dbReference type="ARBA" id="ARBA00023242"/>
    </source>
</evidence>
<evidence type="ECO:0000256" key="7">
    <source>
        <dbReference type="ARBA" id="ARBA00022679"/>
    </source>
</evidence>
<evidence type="ECO:0000313" key="17">
    <source>
        <dbReference type="Proteomes" id="UP000015101"/>
    </source>
</evidence>
<dbReference type="eggNOG" id="KOG4250">
    <property type="taxonomic scope" value="Eukaryota"/>
</dbReference>
<keyword evidence="8 13" id="KW-0547">Nucleotide-binding</keyword>
<dbReference type="EC" id="2.7.11.10" evidence="3"/>
<evidence type="ECO:0000313" key="16">
    <source>
        <dbReference type="EnsemblMetazoa" id="HelroP191565"/>
    </source>
</evidence>
<dbReference type="EnsemblMetazoa" id="HelroT191565">
    <property type="protein sequence ID" value="HelroP191565"/>
    <property type="gene ID" value="HelroG191565"/>
</dbReference>
<evidence type="ECO:0000256" key="10">
    <source>
        <dbReference type="ARBA" id="ARBA00022840"/>
    </source>
</evidence>
<dbReference type="InterPro" id="IPR041185">
    <property type="entry name" value="IKBKB_SDD"/>
</dbReference>
<dbReference type="GO" id="GO:0045944">
    <property type="term" value="P:positive regulation of transcription by RNA polymerase II"/>
    <property type="evidence" value="ECO:0000318"/>
    <property type="project" value="GO_Central"/>
</dbReference>
<dbReference type="KEGG" id="hro:HELRODRAFT_191565"/>
<reference evidence="17" key="1">
    <citation type="submission" date="2012-12" db="EMBL/GenBank/DDBJ databases">
        <authorList>
            <person name="Hellsten U."/>
            <person name="Grimwood J."/>
            <person name="Chapman J.A."/>
            <person name="Shapiro H."/>
            <person name="Aerts A."/>
            <person name="Otillar R.P."/>
            <person name="Terry A.Y."/>
            <person name="Boore J.L."/>
            <person name="Simakov O."/>
            <person name="Marletaz F."/>
            <person name="Cho S.-J."/>
            <person name="Edsinger-Gonzales E."/>
            <person name="Havlak P."/>
            <person name="Kuo D.-H."/>
            <person name="Larsson T."/>
            <person name="Lv J."/>
            <person name="Arendt D."/>
            <person name="Savage R."/>
            <person name="Osoegawa K."/>
            <person name="de Jong P."/>
            <person name="Lindberg D.R."/>
            <person name="Seaver E.C."/>
            <person name="Weisblat D.A."/>
            <person name="Putnam N.H."/>
            <person name="Grigoriev I.V."/>
            <person name="Rokhsar D.S."/>
        </authorList>
    </citation>
    <scope>NUCLEOTIDE SEQUENCE</scope>
</reference>
<dbReference type="PROSITE" id="PS00108">
    <property type="entry name" value="PROTEIN_KINASE_ST"/>
    <property type="match status" value="1"/>
</dbReference>
<dbReference type="Pfam" id="PF00069">
    <property type="entry name" value="Pkinase"/>
    <property type="match status" value="1"/>
</dbReference>
<dbReference type="PROSITE" id="PS50011">
    <property type="entry name" value="PROTEIN_KINASE_DOM"/>
    <property type="match status" value="1"/>
</dbReference>
<evidence type="ECO:0000256" key="4">
    <source>
        <dbReference type="ARBA" id="ARBA00022490"/>
    </source>
</evidence>
<keyword evidence="9" id="KW-0418">Kinase</keyword>
<dbReference type="InterPro" id="IPR051180">
    <property type="entry name" value="IKK"/>
</dbReference>
<dbReference type="GO" id="GO:0008385">
    <property type="term" value="C:IkappaB kinase complex"/>
    <property type="evidence" value="ECO:0000318"/>
    <property type="project" value="GO_Central"/>
</dbReference>
<dbReference type="GeneID" id="20211979"/>
<dbReference type="RefSeq" id="XP_009016972.1">
    <property type="nucleotide sequence ID" value="XM_009018724.1"/>
</dbReference>
<dbReference type="OMA" id="PWVISEL"/>
<evidence type="ECO:0000313" key="15">
    <source>
        <dbReference type="EMBL" id="ESO05039.1"/>
    </source>
</evidence>
<keyword evidence="11" id="KW-0539">Nucleus</keyword>
<dbReference type="GO" id="GO:0005737">
    <property type="term" value="C:cytoplasm"/>
    <property type="evidence" value="ECO:0000318"/>
    <property type="project" value="GO_Central"/>
</dbReference>
<feature type="binding site" evidence="13">
    <location>
        <position position="46"/>
    </location>
    <ligand>
        <name>ATP</name>
        <dbReference type="ChEBI" id="CHEBI:30616"/>
    </ligand>
</feature>
<dbReference type="STRING" id="6412.T1FT32"/>
<dbReference type="GO" id="GO:0005524">
    <property type="term" value="F:ATP binding"/>
    <property type="evidence" value="ECO:0007669"/>
    <property type="project" value="UniProtKB-UniRule"/>
</dbReference>
<evidence type="ECO:0000256" key="2">
    <source>
        <dbReference type="ARBA" id="ARBA00004496"/>
    </source>
</evidence>
<dbReference type="Gene3D" id="1.20.1270.250">
    <property type="match status" value="1"/>
</dbReference>
<dbReference type="GO" id="GO:0043123">
    <property type="term" value="P:positive regulation of canonical NF-kappaB signal transduction"/>
    <property type="evidence" value="ECO:0000318"/>
    <property type="project" value="GO_Central"/>
</dbReference>
<evidence type="ECO:0000256" key="3">
    <source>
        <dbReference type="ARBA" id="ARBA00012442"/>
    </source>
</evidence>
<dbReference type="InterPro" id="IPR000719">
    <property type="entry name" value="Prot_kinase_dom"/>
</dbReference>
<name>T1FT32_HELRO</name>
<dbReference type="PANTHER" id="PTHR22969:SF17">
    <property type="entry name" value="INHIBITOR OF NUCLEAR FACTOR KAPPA-B KINASE SUBUNIT BETA"/>
    <property type="match status" value="1"/>
</dbReference>
<protein>
    <recommendedName>
        <fullName evidence="3">IkappaB kinase</fullName>
        <ecNumber evidence="3">2.7.11.10</ecNumber>
    </recommendedName>
</protein>
<dbReference type="SMART" id="SM00220">
    <property type="entry name" value="S_TKc"/>
    <property type="match status" value="1"/>
</dbReference>
<dbReference type="InterPro" id="IPR017441">
    <property type="entry name" value="Protein_kinase_ATP_BS"/>
</dbReference>
<reference evidence="15 17" key="2">
    <citation type="journal article" date="2013" name="Nature">
        <title>Insights into bilaterian evolution from three spiralian genomes.</title>
        <authorList>
            <person name="Simakov O."/>
            <person name="Marletaz F."/>
            <person name="Cho S.J."/>
            <person name="Edsinger-Gonzales E."/>
            <person name="Havlak P."/>
            <person name="Hellsten U."/>
            <person name="Kuo D.H."/>
            <person name="Larsson T."/>
            <person name="Lv J."/>
            <person name="Arendt D."/>
            <person name="Savage R."/>
            <person name="Osoegawa K."/>
            <person name="de Jong P."/>
            <person name="Grimwood J."/>
            <person name="Chapman J.A."/>
            <person name="Shapiro H."/>
            <person name="Aerts A."/>
            <person name="Otillar R.P."/>
            <person name="Terry A.Y."/>
            <person name="Boore J.L."/>
            <person name="Grigoriev I.V."/>
            <person name="Lindberg D.R."/>
            <person name="Seaver E.C."/>
            <person name="Weisblat D.A."/>
            <person name="Putnam N.H."/>
            <person name="Rokhsar D.S."/>
        </authorList>
    </citation>
    <scope>NUCLEOTIDE SEQUENCE</scope>
</reference>
<dbReference type="EMBL" id="AMQM01004032">
    <property type="status" value="NOT_ANNOTATED_CDS"/>
    <property type="molecule type" value="Genomic_DNA"/>
</dbReference>
<dbReference type="SUPFAM" id="SSF56112">
    <property type="entry name" value="Protein kinase-like (PK-like)"/>
    <property type="match status" value="1"/>
</dbReference>
<evidence type="ECO:0000256" key="12">
    <source>
        <dbReference type="ARBA" id="ARBA00048789"/>
    </source>
</evidence>
<keyword evidence="17" id="KW-1185">Reference proteome</keyword>
<dbReference type="Proteomes" id="UP000015101">
    <property type="component" value="Unassembled WGS sequence"/>
</dbReference>
<evidence type="ECO:0000256" key="6">
    <source>
        <dbReference type="ARBA" id="ARBA00022553"/>
    </source>
</evidence>
<dbReference type="GO" id="GO:0033209">
    <property type="term" value="P:tumor necrosis factor-mediated signaling pathway"/>
    <property type="evidence" value="ECO:0000318"/>
    <property type="project" value="GO_Central"/>
</dbReference>
<dbReference type="HOGENOM" id="CLU_362603_0_0_1"/>
<evidence type="ECO:0000256" key="5">
    <source>
        <dbReference type="ARBA" id="ARBA00022527"/>
    </source>
</evidence>
<dbReference type="GO" id="GO:0004674">
    <property type="term" value="F:protein serine/threonine kinase activity"/>
    <property type="evidence" value="ECO:0000318"/>
    <property type="project" value="GO_Central"/>
</dbReference>
<dbReference type="PROSITE" id="PS00107">
    <property type="entry name" value="PROTEIN_KINASE_ATP"/>
    <property type="match status" value="1"/>
</dbReference>
<accession>T1FT32</accession>
<comment type="subcellular location">
    <subcellularLocation>
        <location evidence="2">Cytoplasm</location>
    </subcellularLocation>
    <subcellularLocation>
        <location evidence="1">Nucleus</location>
    </subcellularLocation>
</comment>
<dbReference type="GO" id="GO:0005634">
    <property type="term" value="C:nucleus"/>
    <property type="evidence" value="ECO:0007669"/>
    <property type="project" value="UniProtKB-SubCell"/>
</dbReference>
<keyword evidence="5" id="KW-0723">Serine/threonine-protein kinase</keyword>
<dbReference type="Pfam" id="PF18397">
    <property type="entry name" value="IKBKB_SDD"/>
    <property type="match status" value="1"/>
</dbReference>
<keyword evidence="6" id="KW-0597">Phosphoprotein</keyword>
<evidence type="ECO:0000256" key="8">
    <source>
        <dbReference type="ARBA" id="ARBA00022741"/>
    </source>
</evidence>
<keyword evidence="4" id="KW-0963">Cytoplasm</keyword>
<gene>
    <name evidence="16" type="primary">20211979</name>
    <name evidence="15" type="ORF">HELRODRAFT_191565</name>
</gene>
<dbReference type="InParanoid" id="T1FT32"/>
<reference evidence="16" key="3">
    <citation type="submission" date="2015-06" db="UniProtKB">
        <authorList>
            <consortium name="EnsemblMetazoa"/>
        </authorList>
    </citation>
    <scope>IDENTIFICATION</scope>
</reference>
<keyword evidence="7" id="KW-0808">Transferase</keyword>
<evidence type="ECO:0000256" key="9">
    <source>
        <dbReference type="ARBA" id="ARBA00022777"/>
    </source>
</evidence>
<dbReference type="FunFam" id="1.10.510.10:FF:000147">
    <property type="entry name" value="Inhibitor of nuclear factor kappa-B kinase subunit beta"/>
    <property type="match status" value="1"/>
</dbReference>
<dbReference type="InterPro" id="IPR011009">
    <property type="entry name" value="Kinase-like_dom_sf"/>
</dbReference>
<keyword evidence="10 13" id="KW-0067">ATP-binding</keyword>
<feature type="domain" description="Protein kinase" evidence="14">
    <location>
        <begin position="17"/>
        <end position="311"/>
    </location>
</feature>
<dbReference type="InterPro" id="IPR046375">
    <property type="entry name" value="IKBKB_SDD_sf"/>
</dbReference>